<dbReference type="InterPro" id="IPR002035">
    <property type="entry name" value="VWF_A"/>
</dbReference>
<accession>A0ABX6VWR5</accession>
<evidence type="ECO:0000256" key="1">
    <source>
        <dbReference type="SAM" id="MobiDB-lite"/>
    </source>
</evidence>
<feature type="region of interest" description="Disordered" evidence="1">
    <location>
        <begin position="738"/>
        <end position="773"/>
    </location>
</feature>
<evidence type="ECO:0000313" key="3">
    <source>
        <dbReference type="EMBL" id="QPI53772.1"/>
    </source>
</evidence>
<dbReference type="PROSITE" id="PS50234">
    <property type="entry name" value="VWFA"/>
    <property type="match status" value="1"/>
</dbReference>
<evidence type="ECO:0000259" key="2">
    <source>
        <dbReference type="PROSITE" id="PS50234"/>
    </source>
</evidence>
<dbReference type="EMBL" id="CP065050">
    <property type="protein sequence ID" value="QPI53772.1"/>
    <property type="molecule type" value="Genomic_DNA"/>
</dbReference>
<sequence length="959" mass="98992">MFLSGFIRSRLRGCLTASVLGVLCGLVLVSGPGGSAVADVPDPTDSTAVVNVSVGADRDTATTITPLAGVTFGLFSAQPTEYEPFDGYTTGTPLYTCVSDADGDCSVEVPVGAGGITPGTRLWVAPVAGPSGWYANPVFQTAPLTGAAGRVQTRHVFQTPPLYAGQTYRSGGGGFMSDPGTQTTPPSTISQYTTRVASGGVWPLSRVNPDLPTQCGLKVAFVVDLSASVQGSVTALKSAADSFVDALRGTPSQAALFTFSTDSPAVNAGPNSGLMPVATTADANRFKQLYSGWTESTASGYTNWDRGLGAVAAVNESDDPDEHFDLAIVLTDGNPTAFGPQGPGYPQPAGFTRFREMENAIASANRVKAEDTRIVSVGVGDGLDQGATANLRAISGRTAYDGTDIAEADFIQAADYAEVGRDLHDLVLSACAPSISVIKQIVPHGGTADDAYTPAEGWQFTAEPDNPAVTVTPTSGTTSPQTGALNFDLAFEAEDSPAGVTVAEDPQTAQGYTPFPVDGQNAVCVNKSEDDAPVEVTNSGTTGFHVDVGLQDAVSCVVLDQAPDVNAASVVIHKRWQVTTAAGTQTYEEGDQPSDLQARLDLTGPGDQGAMDQPWSVERHGYRAGDSATVSEEVDLRLPGCTFEGGRINGPGADGVPLPADAPTADITLGAGSNEFTVTNGVDCRSRLTLVKEVVGDADPDAWILHAIAPQGALPGPQGTSGVSAEVTPDVTYQLAERLGSDDPDLLNYRQDDFRTDPSEQPDSTGSMDCAITRNGQPVNGFAQGADGGVVVPLGQDVTCTAVNRTAQLTLIKNVEGGDAAPGDFALTVTPVDPDPVGIPTQTVPGASTPGNSINIRPGQEYRITESPQSGYRLESVVCTIGDTTHTGQTLVIPAGYNALCTVTNSHEGHPKPPSGGHKPPFHGDGHKPPPGGHKPPLGWHNPPPGGHKPWPYGDGHGS</sequence>
<feature type="region of interest" description="Disordered" evidence="1">
    <location>
        <begin position="904"/>
        <end position="959"/>
    </location>
</feature>
<dbReference type="SMART" id="SM00327">
    <property type="entry name" value="VWA"/>
    <property type="match status" value="1"/>
</dbReference>
<dbReference type="Gene3D" id="3.40.50.410">
    <property type="entry name" value="von Willebrand factor, type A domain"/>
    <property type="match status" value="1"/>
</dbReference>
<dbReference type="CDD" id="cd00198">
    <property type="entry name" value="vWFA"/>
    <property type="match status" value="1"/>
</dbReference>
<dbReference type="Proteomes" id="UP000663421">
    <property type="component" value="Chromosome"/>
</dbReference>
<organism evidence="3 4">
    <name type="scientific">Streptomyces malaysiensis</name>
    <dbReference type="NCBI Taxonomy" id="92644"/>
    <lineage>
        <taxon>Bacteria</taxon>
        <taxon>Bacillati</taxon>
        <taxon>Actinomycetota</taxon>
        <taxon>Actinomycetes</taxon>
        <taxon>Kitasatosporales</taxon>
        <taxon>Streptomycetaceae</taxon>
        <taxon>Streptomyces</taxon>
        <taxon>Streptomyces violaceusniger group</taxon>
    </lineage>
</organism>
<protein>
    <submittedName>
        <fullName evidence="3">VWA domain-containing protein</fullName>
    </submittedName>
</protein>
<proteinExistence type="predicted"/>
<gene>
    <name evidence="3" type="ORF">I1A49_01475</name>
</gene>
<dbReference type="InterPro" id="IPR055371">
    <property type="entry name" value="SpaA_PFL_dom_4"/>
</dbReference>
<feature type="domain" description="VWFA" evidence="2">
    <location>
        <begin position="218"/>
        <end position="427"/>
    </location>
</feature>
<keyword evidence="4" id="KW-1185">Reference proteome</keyword>
<dbReference type="InterPro" id="IPR036465">
    <property type="entry name" value="vWFA_dom_sf"/>
</dbReference>
<evidence type="ECO:0000313" key="4">
    <source>
        <dbReference type="Proteomes" id="UP000663421"/>
    </source>
</evidence>
<dbReference type="SUPFAM" id="SSF53300">
    <property type="entry name" value="vWA-like"/>
    <property type="match status" value="1"/>
</dbReference>
<dbReference type="Pfam" id="PF24514">
    <property type="entry name" value="SpaA_4"/>
    <property type="match status" value="1"/>
</dbReference>
<name>A0ABX6VWR5_STRMQ</name>
<reference evidence="3 4" key="1">
    <citation type="submission" date="2020-11" db="EMBL/GenBank/DDBJ databases">
        <title>Complete genome sequence unveiled secondary metabolic potentials in Streptomyces solisilvae HNM0141.</title>
        <authorList>
            <person name="Huang X."/>
        </authorList>
    </citation>
    <scope>NUCLEOTIDE SEQUENCE [LARGE SCALE GENOMIC DNA]</scope>
    <source>
        <strain evidence="3 4">HNM0141</strain>
    </source>
</reference>